<dbReference type="RefSeq" id="XP_011132900.1">
    <property type="nucleotide sequence ID" value="XM_011134598.1"/>
</dbReference>
<protein>
    <recommendedName>
        <fullName evidence="4">Transmembrane protein</fullName>
    </recommendedName>
</protein>
<feature type="signal peptide" evidence="1">
    <location>
        <begin position="1"/>
        <end position="15"/>
    </location>
</feature>
<comment type="caution">
    <text evidence="2">The sequence shown here is derived from an EMBL/GenBank/DDBJ whole genome shotgun (WGS) entry which is preliminary data.</text>
</comment>
<dbReference type="Proteomes" id="UP000019763">
    <property type="component" value="Unassembled WGS sequence"/>
</dbReference>
<dbReference type="VEuPathDB" id="CryptoDB:GNI_155710"/>
<proteinExistence type="predicted"/>
<gene>
    <name evidence="2" type="ORF">GNI_155710</name>
</gene>
<keyword evidence="3" id="KW-1185">Reference proteome</keyword>
<sequence>MRILPLLATVPLVTCDMNWTIPLMSLSVVQYDSKTDAEGRETMYIWAVPVMPKLEPPPGPVMVLADMDKDVADHFCITDRWHVWVTVVSNTTSLDQETEDKLHWVPSWCKKDGRVPTTLDIEISEMPRLLVPDSVFDKYKKMEDAGEEYYVLFKSDLFSYENKTELKSVCKPGHDFLGGVIPLRDNPTEPWERIEQFFVNKFDPCVLIRHPCWCARAPQQWNCAHCRLDDLFGRASLCYQAGSEAGKWCTAVTYQGFPEYDKPNRPIDAEEYQYMLEHRDDYKDQGIYWLDEAGDDTPTN</sequence>
<evidence type="ECO:0000256" key="1">
    <source>
        <dbReference type="SAM" id="SignalP"/>
    </source>
</evidence>
<feature type="chain" id="PRO_5013153110" description="Transmembrane protein" evidence="1">
    <location>
        <begin position="16"/>
        <end position="300"/>
    </location>
</feature>
<dbReference type="GeneID" id="22915393"/>
<accession>A0A023AZ52</accession>
<keyword evidence="1" id="KW-0732">Signal</keyword>
<reference evidence="2" key="1">
    <citation type="submission" date="2013-12" db="EMBL/GenBank/DDBJ databases">
        <authorList>
            <person name="Omoto C.K."/>
            <person name="Sibley D."/>
            <person name="Venepally P."/>
            <person name="Hadjithomas M."/>
            <person name="Karamycheva S."/>
            <person name="Brunk B."/>
            <person name="Roos D."/>
            <person name="Caler E."/>
            <person name="Lorenzi H."/>
        </authorList>
    </citation>
    <scope>NUCLEOTIDE SEQUENCE</scope>
</reference>
<evidence type="ECO:0000313" key="2">
    <source>
        <dbReference type="EMBL" id="EZG43929.1"/>
    </source>
</evidence>
<dbReference type="EMBL" id="AFNH02001162">
    <property type="protein sequence ID" value="EZG43929.1"/>
    <property type="molecule type" value="Genomic_DNA"/>
</dbReference>
<dbReference type="AlphaFoldDB" id="A0A023AZ52"/>
<evidence type="ECO:0000313" key="3">
    <source>
        <dbReference type="Proteomes" id="UP000019763"/>
    </source>
</evidence>
<name>A0A023AZ52_GRENI</name>
<evidence type="ECO:0008006" key="4">
    <source>
        <dbReference type="Google" id="ProtNLM"/>
    </source>
</evidence>
<organism evidence="2 3">
    <name type="scientific">Gregarina niphandrodes</name>
    <name type="common">Septate eugregarine</name>
    <dbReference type="NCBI Taxonomy" id="110365"/>
    <lineage>
        <taxon>Eukaryota</taxon>
        <taxon>Sar</taxon>
        <taxon>Alveolata</taxon>
        <taxon>Apicomplexa</taxon>
        <taxon>Conoidasida</taxon>
        <taxon>Gregarinasina</taxon>
        <taxon>Eugregarinorida</taxon>
        <taxon>Gregarinidae</taxon>
        <taxon>Gregarina</taxon>
    </lineage>
</organism>